<protein>
    <submittedName>
        <fullName evidence="5">Serine hydrolase</fullName>
    </submittedName>
</protein>
<evidence type="ECO:0000256" key="2">
    <source>
        <dbReference type="SAM" id="MobiDB-lite"/>
    </source>
</evidence>
<feature type="domain" description="Beta-lactamase-related" evidence="4">
    <location>
        <begin position="89"/>
        <end position="406"/>
    </location>
</feature>
<sequence>MRLGALIAIAAVTMAGMTSSVVAAEGEAVTGRFDRPQQGFAPPGTTLRPATPEEAGLDPAPLLAAEQKIDAWTRPDSTGHPLFAGAVGMQVHDGMVVNTHTAGSALRYADGAGTELPPDQQVPMRMDTIFDLASISKLFTSLAVMQVVETGQVDIDEKVATYLPEFGVNGKECITVRQLLTHTSGLEPFLPLWRDWPDKAARIKAVMDVKPVYEPGSTYKYSDLNLITLGVLVERITGQPLDVRVREGITEPLGMVDTGYNPPAEKLDRIAATEFMTVPDRGMIRGQVHDENAWSLGGVAGHAGVFSTAADLSVLGQAVLNGGAYGGKRILRQDTVRQMLTDYNQDFPGNAHGLGFELDQLWYMGGLTSPGTAGHTGFTGTSLVIDPASRSIAILLTNRVHPTRTWGSINAAREAWATGLSRALAVPPKHGPDAWFSEIGNLSTATLTTKPLTVGDRPLRVTFDTFVDTESTDQLVLESSTDGTTWQPVSLRAAGPGAPGGEVSALSGTGHRSWWSVSAMVPPSENVALRWRYTTDKQYTARGVLLDGVQAVVSGNAVLDLEREPEAVTPQGWQLRSR</sequence>
<dbReference type="InterPro" id="IPR050789">
    <property type="entry name" value="Diverse_Enzym_Activities"/>
</dbReference>
<evidence type="ECO:0000313" key="6">
    <source>
        <dbReference type="Proteomes" id="UP000250434"/>
    </source>
</evidence>
<organism evidence="5 6">
    <name type="scientific">Amycolatopsis albispora</name>
    <dbReference type="NCBI Taxonomy" id="1804986"/>
    <lineage>
        <taxon>Bacteria</taxon>
        <taxon>Bacillati</taxon>
        <taxon>Actinomycetota</taxon>
        <taxon>Actinomycetes</taxon>
        <taxon>Pseudonocardiales</taxon>
        <taxon>Pseudonocardiaceae</taxon>
        <taxon>Amycolatopsis</taxon>
    </lineage>
</organism>
<dbReference type="PANTHER" id="PTHR43283:SF11">
    <property type="entry name" value="BETA-LACTAMASE-RELATED DOMAIN-CONTAINING PROTEIN"/>
    <property type="match status" value="1"/>
</dbReference>
<dbReference type="KEGG" id="aab:A4R43_27055"/>
<gene>
    <name evidence="5" type="ORF">A4R43_27055</name>
</gene>
<evidence type="ECO:0000313" key="5">
    <source>
        <dbReference type="EMBL" id="AXB45696.1"/>
    </source>
</evidence>
<keyword evidence="3" id="KW-0732">Signal</keyword>
<dbReference type="GO" id="GO:0016787">
    <property type="term" value="F:hydrolase activity"/>
    <property type="evidence" value="ECO:0007669"/>
    <property type="project" value="UniProtKB-KW"/>
</dbReference>
<feature type="chain" id="PRO_5016989588" evidence="3">
    <location>
        <begin position="24"/>
        <end position="578"/>
    </location>
</feature>
<feature type="region of interest" description="Disordered" evidence="2">
    <location>
        <begin position="33"/>
        <end position="55"/>
    </location>
</feature>
<keyword evidence="1 5" id="KW-0378">Hydrolase</keyword>
<dbReference type="Proteomes" id="UP000250434">
    <property type="component" value="Chromosome"/>
</dbReference>
<dbReference type="Gene3D" id="3.40.710.10">
    <property type="entry name" value="DD-peptidase/beta-lactamase superfamily"/>
    <property type="match status" value="1"/>
</dbReference>
<dbReference type="Pfam" id="PF00144">
    <property type="entry name" value="Beta-lactamase"/>
    <property type="match status" value="1"/>
</dbReference>
<dbReference type="EMBL" id="CP015163">
    <property type="protein sequence ID" value="AXB45696.1"/>
    <property type="molecule type" value="Genomic_DNA"/>
</dbReference>
<dbReference type="SUPFAM" id="SSF56601">
    <property type="entry name" value="beta-lactamase/transpeptidase-like"/>
    <property type="match status" value="1"/>
</dbReference>
<evidence type="ECO:0000259" key="4">
    <source>
        <dbReference type="Pfam" id="PF00144"/>
    </source>
</evidence>
<dbReference type="InterPro" id="IPR001466">
    <property type="entry name" value="Beta-lactam-related"/>
</dbReference>
<dbReference type="PANTHER" id="PTHR43283">
    <property type="entry name" value="BETA-LACTAMASE-RELATED"/>
    <property type="match status" value="1"/>
</dbReference>
<proteinExistence type="predicted"/>
<dbReference type="OrthoDB" id="9809635at2"/>
<dbReference type="AlphaFoldDB" id="A0A344LCC2"/>
<evidence type="ECO:0000256" key="1">
    <source>
        <dbReference type="ARBA" id="ARBA00022801"/>
    </source>
</evidence>
<evidence type="ECO:0000256" key="3">
    <source>
        <dbReference type="SAM" id="SignalP"/>
    </source>
</evidence>
<dbReference type="InterPro" id="IPR012338">
    <property type="entry name" value="Beta-lactam/transpept-like"/>
</dbReference>
<accession>A0A344LCC2</accession>
<reference evidence="5 6" key="1">
    <citation type="submission" date="2016-04" db="EMBL/GenBank/DDBJ databases">
        <title>Complete genome sequence and analysis of deep-sea sediment isolate, Amycolatopsis sp. WP1.</title>
        <authorList>
            <person name="Wang H."/>
            <person name="Chen S."/>
            <person name="Wu Q."/>
        </authorList>
    </citation>
    <scope>NUCLEOTIDE SEQUENCE [LARGE SCALE GENOMIC DNA]</scope>
    <source>
        <strain evidence="5 6">WP1</strain>
    </source>
</reference>
<feature type="signal peptide" evidence="3">
    <location>
        <begin position="1"/>
        <end position="23"/>
    </location>
</feature>
<dbReference type="RefSeq" id="WP_113694933.1">
    <property type="nucleotide sequence ID" value="NZ_CP015163.1"/>
</dbReference>
<keyword evidence="6" id="KW-1185">Reference proteome</keyword>
<name>A0A344LCC2_9PSEU</name>